<reference evidence="2" key="1">
    <citation type="submission" date="2017-07" db="EMBL/GenBank/DDBJ databases">
        <title>Comparative genome mining reveals phylogenetic distribution patterns of secondary metabolites in Amycolatopsis.</title>
        <authorList>
            <person name="Adamek M."/>
            <person name="Alanjary M."/>
            <person name="Sales-Ortells H."/>
            <person name="Goodfellow M."/>
            <person name="Bull A.T."/>
            <person name="Kalinowski J."/>
            <person name="Ziemert N."/>
        </authorList>
    </citation>
    <scope>NUCLEOTIDE SEQUENCE [LARGE SCALE GENOMIC DNA]</scope>
    <source>
        <strain evidence="2">H5</strain>
    </source>
</reference>
<dbReference type="RefSeq" id="WP_093948744.1">
    <property type="nucleotide sequence ID" value="NZ_NMUL01000016.1"/>
</dbReference>
<protein>
    <submittedName>
        <fullName evidence="1">Uncharacterized protein</fullName>
    </submittedName>
</protein>
<gene>
    <name evidence="1" type="ORF">CF165_18270</name>
</gene>
<proteinExistence type="predicted"/>
<evidence type="ECO:0000313" key="2">
    <source>
        <dbReference type="Proteomes" id="UP000215199"/>
    </source>
</evidence>
<dbReference type="Proteomes" id="UP000215199">
    <property type="component" value="Unassembled WGS sequence"/>
</dbReference>
<evidence type="ECO:0000313" key="1">
    <source>
        <dbReference type="EMBL" id="OXM66735.1"/>
    </source>
</evidence>
<dbReference type="OrthoDB" id="3689589at2"/>
<accession>A0A229T665</accession>
<organism evidence="1 2">
    <name type="scientific">Amycolatopsis vastitatis</name>
    <dbReference type="NCBI Taxonomy" id="1905142"/>
    <lineage>
        <taxon>Bacteria</taxon>
        <taxon>Bacillati</taxon>
        <taxon>Actinomycetota</taxon>
        <taxon>Actinomycetes</taxon>
        <taxon>Pseudonocardiales</taxon>
        <taxon>Pseudonocardiaceae</taxon>
        <taxon>Amycolatopsis</taxon>
    </lineage>
</organism>
<sequence length="141" mass="15482">MYWPVPASWTPHDEAELVAGWRLWLELSDRAWPTAAWDGTPAGAVGQLRELLAACDEIETSYRAAVAEPSPGFRRLLQGLVVTAGSAISLWFDDFEPLDGERAALLHDDLARFAEQAEQVLTLLAANGGWAGLDEVRRRPA</sequence>
<name>A0A229T665_9PSEU</name>
<dbReference type="AlphaFoldDB" id="A0A229T665"/>
<dbReference type="EMBL" id="NMUL01000016">
    <property type="protein sequence ID" value="OXM66735.1"/>
    <property type="molecule type" value="Genomic_DNA"/>
</dbReference>
<keyword evidence="2" id="KW-1185">Reference proteome</keyword>
<comment type="caution">
    <text evidence="1">The sequence shown here is derived from an EMBL/GenBank/DDBJ whole genome shotgun (WGS) entry which is preliminary data.</text>
</comment>